<evidence type="ECO:0000256" key="1">
    <source>
        <dbReference type="ARBA" id="ARBA00023157"/>
    </source>
</evidence>
<dbReference type="Pfam" id="PF00059">
    <property type="entry name" value="Lectin_C"/>
    <property type="match status" value="1"/>
</dbReference>
<sequence length="189" mass="21202">MVAEISCIKLGGHLVSIHDAIIDALLAQEGGNHFHESTISDLWIGLTGMTPTGNWTWMDGTPLDFEEWAIGEPKNITGNNCAALSINDGFWRSESCFTTKPYICNVEKSSFEPSPTTPTIPASTLPSKYPIYANCSFPFIYFEPSHSCYGHSEGIYLQFIRMKKHNFWDIMSTFQTQIFGLAHFQMMAD</sequence>
<dbReference type="CDD" id="cd00037">
    <property type="entry name" value="CLECT"/>
    <property type="match status" value="1"/>
</dbReference>
<protein>
    <submittedName>
        <fullName evidence="4">C-type lectin domain-containing protein</fullName>
    </submittedName>
</protein>
<keyword evidence="3" id="KW-1185">Reference proteome</keyword>
<dbReference type="PROSITE" id="PS00615">
    <property type="entry name" value="C_TYPE_LECTIN_1"/>
    <property type="match status" value="1"/>
</dbReference>
<dbReference type="SUPFAM" id="SSF56436">
    <property type="entry name" value="C-type lectin-like"/>
    <property type="match status" value="1"/>
</dbReference>
<dbReference type="InterPro" id="IPR001304">
    <property type="entry name" value="C-type_lectin-like"/>
</dbReference>
<reference evidence="4" key="1">
    <citation type="submission" date="2022-11" db="UniProtKB">
        <authorList>
            <consortium name="WormBaseParasite"/>
        </authorList>
    </citation>
    <scope>IDENTIFICATION</scope>
</reference>
<evidence type="ECO:0000313" key="3">
    <source>
        <dbReference type="Proteomes" id="UP000887577"/>
    </source>
</evidence>
<name>A0A914Y9Z5_9BILA</name>
<keyword evidence="1" id="KW-1015">Disulfide bond</keyword>
<evidence type="ECO:0000313" key="4">
    <source>
        <dbReference type="WBParaSite" id="PSU_v2.g16257.t1"/>
    </source>
</evidence>
<accession>A0A914Y9Z5</accession>
<feature type="domain" description="C-type lectin" evidence="2">
    <location>
        <begin position="1"/>
        <end position="105"/>
    </location>
</feature>
<dbReference type="Proteomes" id="UP000887577">
    <property type="component" value="Unplaced"/>
</dbReference>
<proteinExistence type="predicted"/>
<dbReference type="InterPro" id="IPR018378">
    <property type="entry name" value="C-type_lectin_CS"/>
</dbReference>
<evidence type="ECO:0000259" key="2">
    <source>
        <dbReference type="PROSITE" id="PS50041"/>
    </source>
</evidence>
<dbReference type="PANTHER" id="PTHR22803">
    <property type="entry name" value="MANNOSE, PHOSPHOLIPASE, LECTIN RECEPTOR RELATED"/>
    <property type="match status" value="1"/>
</dbReference>
<dbReference type="Gene3D" id="3.10.100.10">
    <property type="entry name" value="Mannose-Binding Protein A, subunit A"/>
    <property type="match status" value="1"/>
</dbReference>
<dbReference type="WBParaSite" id="PSU_v2.g16257.t1">
    <property type="protein sequence ID" value="PSU_v2.g16257.t1"/>
    <property type="gene ID" value="PSU_v2.g16257"/>
</dbReference>
<dbReference type="PROSITE" id="PS50041">
    <property type="entry name" value="C_TYPE_LECTIN_2"/>
    <property type="match status" value="1"/>
</dbReference>
<dbReference type="SMART" id="SM00034">
    <property type="entry name" value="CLECT"/>
    <property type="match status" value="1"/>
</dbReference>
<dbReference type="AlphaFoldDB" id="A0A914Y9Z5"/>
<dbReference type="InterPro" id="IPR016186">
    <property type="entry name" value="C-type_lectin-like/link_sf"/>
</dbReference>
<dbReference type="InterPro" id="IPR050111">
    <property type="entry name" value="C-type_lectin/snaclec_domain"/>
</dbReference>
<organism evidence="3 4">
    <name type="scientific">Panagrolaimus superbus</name>
    <dbReference type="NCBI Taxonomy" id="310955"/>
    <lineage>
        <taxon>Eukaryota</taxon>
        <taxon>Metazoa</taxon>
        <taxon>Ecdysozoa</taxon>
        <taxon>Nematoda</taxon>
        <taxon>Chromadorea</taxon>
        <taxon>Rhabditida</taxon>
        <taxon>Tylenchina</taxon>
        <taxon>Panagrolaimomorpha</taxon>
        <taxon>Panagrolaimoidea</taxon>
        <taxon>Panagrolaimidae</taxon>
        <taxon>Panagrolaimus</taxon>
    </lineage>
</organism>
<dbReference type="InterPro" id="IPR016187">
    <property type="entry name" value="CTDL_fold"/>
</dbReference>